<organism evidence="2 3">
    <name type="scientific">Stachybotrys elegans</name>
    <dbReference type="NCBI Taxonomy" id="80388"/>
    <lineage>
        <taxon>Eukaryota</taxon>
        <taxon>Fungi</taxon>
        <taxon>Dikarya</taxon>
        <taxon>Ascomycota</taxon>
        <taxon>Pezizomycotina</taxon>
        <taxon>Sordariomycetes</taxon>
        <taxon>Hypocreomycetidae</taxon>
        <taxon>Hypocreales</taxon>
        <taxon>Stachybotryaceae</taxon>
        <taxon>Stachybotrys</taxon>
    </lineage>
</organism>
<accession>A0A8K0T091</accession>
<protein>
    <submittedName>
        <fullName evidence="2">Uncharacterized protein</fullName>
    </submittedName>
</protein>
<dbReference type="EMBL" id="JAGPNK010000002">
    <property type="protein sequence ID" value="KAH7326084.1"/>
    <property type="molecule type" value="Genomic_DNA"/>
</dbReference>
<sequence>MPGGRRRGSQGGKGGGQEKHNSAPRLASKEWNRVARRGGAAQGQSILSRTNVSAKPARLGLHFYGKKCVWRHHGQSFPPQLSEAIPACCPLTYLPAACFPQPVKDAISSSRRGIPTVDSLSLRQHTTGTKGQAWSSKGTVHVRAGRLVRKGPDHHCNAVMSQNSSSFILAHPHSHALHPHLALALFLASSQQDQARGGPSMVPITHPRPPHNGH</sequence>
<gene>
    <name evidence="2" type="ORF">B0I35DRAFT_125681</name>
</gene>
<comment type="caution">
    <text evidence="2">The sequence shown here is derived from an EMBL/GenBank/DDBJ whole genome shotgun (WGS) entry which is preliminary data.</text>
</comment>
<proteinExistence type="predicted"/>
<evidence type="ECO:0000256" key="1">
    <source>
        <dbReference type="SAM" id="MobiDB-lite"/>
    </source>
</evidence>
<dbReference type="AlphaFoldDB" id="A0A8K0T091"/>
<feature type="compositionally biased region" description="Basic and acidic residues" evidence="1">
    <location>
        <begin position="16"/>
        <end position="29"/>
    </location>
</feature>
<reference evidence="2" key="1">
    <citation type="journal article" date="2021" name="Nat. Commun.">
        <title>Genetic determinants of endophytism in the Arabidopsis root mycobiome.</title>
        <authorList>
            <person name="Mesny F."/>
            <person name="Miyauchi S."/>
            <person name="Thiergart T."/>
            <person name="Pickel B."/>
            <person name="Atanasova L."/>
            <person name="Karlsson M."/>
            <person name="Huettel B."/>
            <person name="Barry K.W."/>
            <person name="Haridas S."/>
            <person name="Chen C."/>
            <person name="Bauer D."/>
            <person name="Andreopoulos W."/>
            <person name="Pangilinan J."/>
            <person name="LaButti K."/>
            <person name="Riley R."/>
            <person name="Lipzen A."/>
            <person name="Clum A."/>
            <person name="Drula E."/>
            <person name="Henrissat B."/>
            <person name="Kohler A."/>
            <person name="Grigoriev I.V."/>
            <person name="Martin F.M."/>
            <person name="Hacquard S."/>
        </authorList>
    </citation>
    <scope>NUCLEOTIDE SEQUENCE</scope>
    <source>
        <strain evidence="2">MPI-CAGE-CH-0235</strain>
    </source>
</reference>
<keyword evidence="3" id="KW-1185">Reference proteome</keyword>
<feature type="region of interest" description="Disordered" evidence="1">
    <location>
        <begin position="194"/>
        <end position="214"/>
    </location>
</feature>
<evidence type="ECO:0000313" key="3">
    <source>
        <dbReference type="Proteomes" id="UP000813444"/>
    </source>
</evidence>
<feature type="region of interest" description="Disordered" evidence="1">
    <location>
        <begin position="1"/>
        <end position="29"/>
    </location>
</feature>
<evidence type="ECO:0000313" key="2">
    <source>
        <dbReference type="EMBL" id="KAH7326084.1"/>
    </source>
</evidence>
<name>A0A8K0T091_9HYPO</name>
<dbReference type="Proteomes" id="UP000813444">
    <property type="component" value="Unassembled WGS sequence"/>
</dbReference>